<dbReference type="CDD" id="cd02516">
    <property type="entry name" value="CDP-ME_synthetase"/>
    <property type="match status" value="1"/>
</dbReference>
<proteinExistence type="inferred from homology"/>
<evidence type="ECO:0000313" key="8">
    <source>
        <dbReference type="EMBL" id="AVY94460.1"/>
    </source>
</evidence>
<dbReference type="STRING" id="1122240.GCA_000620105_00167"/>
<keyword evidence="5 7" id="KW-0548">Nucleotidyltransferase</keyword>
<dbReference type="InterPro" id="IPR050088">
    <property type="entry name" value="IspD/TarI_cytidylyltransf_bact"/>
</dbReference>
<comment type="pathway">
    <text evidence="2 7">Isoprenoid biosynthesis; isopentenyl diphosphate biosynthesis via DXP pathway; isopentenyl diphosphate from 1-deoxy-D-xylulose 5-phosphate: step 2/6.</text>
</comment>
<feature type="site" description="Positions MEP for the nucleophilic attack" evidence="7">
    <location>
        <position position="208"/>
    </location>
</feature>
<dbReference type="GO" id="GO:0019288">
    <property type="term" value="P:isopentenyl diphosphate biosynthetic process, methylerythritol 4-phosphate pathway"/>
    <property type="evidence" value="ECO:0007669"/>
    <property type="project" value="UniProtKB-UniRule"/>
</dbReference>
<dbReference type="SUPFAM" id="SSF53448">
    <property type="entry name" value="Nucleotide-diphospho-sugar transferases"/>
    <property type="match status" value="1"/>
</dbReference>
<accession>A0A2S0PAP8</accession>
<dbReference type="InterPro" id="IPR029044">
    <property type="entry name" value="Nucleotide-diphossugar_trans"/>
</dbReference>
<dbReference type="EC" id="2.7.7.60" evidence="7"/>
<dbReference type="InterPro" id="IPR001228">
    <property type="entry name" value="IspD"/>
</dbReference>
<evidence type="ECO:0000256" key="4">
    <source>
        <dbReference type="ARBA" id="ARBA00022679"/>
    </source>
</evidence>
<gene>
    <name evidence="7" type="primary">ispD</name>
    <name evidence="8" type="ORF">DAI18_10670</name>
</gene>
<comment type="catalytic activity">
    <reaction evidence="1 7">
        <text>2-C-methyl-D-erythritol 4-phosphate + CTP + H(+) = 4-CDP-2-C-methyl-D-erythritol + diphosphate</text>
        <dbReference type="Rhea" id="RHEA:13429"/>
        <dbReference type="ChEBI" id="CHEBI:15378"/>
        <dbReference type="ChEBI" id="CHEBI:33019"/>
        <dbReference type="ChEBI" id="CHEBI:37563"/>
        <dbReference type="ChEBI" id="CHEBI:57823"/>
        <dbReference type="ChEBI" id="CHEBI:58262"/>
        <dbReference type="EC" id="2.7.7.60"/>
    </reaction>
</comment>
<keyword evidence="4 7" id="KW-0808">Transferase</keyword>
<keyword evidence="6 7" id="KW-0414">Isoprene biosynthesis</keyword>
<dbReference type="Pfam" id="PF01128">
    <property type="entry name" value="IspD"/>
    <property type="match status" value="1"/>
</dbReference>
<dbReference type="OrthoDB" id="9806837at2"/>
<dbReference type="FunFam" id="3.90.550.10:FF:000003">
    <property type="entry name" value="2-C-methyl-D-erythritol 4-phosphate cytidylyltransferase"/>
    <property type="match status" value="1"/>
</dbReference>
<reference evidence="8 9" key="1">
    <citation type="submission" date="2018-04" db="EMBL/GenBank/DDBJ databases">
        <title>Denitrifier Microvirgula.</title>
        <authorList>
            <person name="Anderson E."/>
            <person name="Jang J."/>
            <person name="Ishii S."/>
        </authorList>
    </citation>
    <scope>NUCLEOTIDE SEQUENCE [LARGE SCALE GENOMIC DNA]</scope>
    <source>
        <strain evidence="8 9">BE2.4</strain>
    </source>
</reference>
<dbReference type="InterPro" id="IPR034683">
    <property type="entry name" value="IspD/TarI"/>
</dbReference>
<dbReference type="UniPathway" id="UPA00056">
    <property type="reaction ID" value="UER00093"/>
</dbReference>
<dbReference type="RefSeq" id="WP_028497694.1">
    <property type="nucleotide sequence ID" value="NZ_CP028519.1"/>
</dbReference>
<feature type="site" description="Positions MEP for the nucleophilic attack" evidence="7">
    <location>
        <position position="154"/>
    </location>
</feature>
<dbReference type="InterPro" id="IPR018294">
    <property type="entry name" value="ISPD_synthase_CS"/>
</dbReference>
<evidence type="ECO:0000313" key="9">
    <source>
        <dbReference type="Proteomes" id="UP000244173"/>
    </source>
</evidence>
<organism evidence="8 9">
    <name type="scientific">Microvirgula aerodenitrificans</name>
    <dbReference type="NCBI Taxonomy" id="57480"/>
    <lineage>
        <taxon>Bacteria</taxon>
        <taxon>Pseudomonadati</taxon>
        <taxon>Pseudomonadota</taxon>
        <taxon>Betaproteobacteria</taxon>
        <taxon>Neisseriales</taxon>
        <taxon>Aquaspirillaceae</taxon>
        <taxon>Microvirgula</taxon>
    </lineage>
</organism>
<dbReference type="Gene3D" id="3.90.550.10">
    <property type="entry name" value="Spore Coat Polysaccharide Biosynthesis Protein SpsA, Chain A"/>
    <property type="match status" value="1"/>
</dbReference>
<evidence type="ECO:0000256" key="6">
    <source>
        <dbReference type="ARBA" id="ARBA00023229"/>
    </source>
</evidence>
<keyword evidence="9" id="KW-1185">Reference proteome</keyword>
<evidence type="ECO:0000256" key="1">
    <source>
        <dbReference type="ARBA" id="ARBA00001282"/>
    </source>
</evidence>
<dbReference type="PANTHER" id="PTHR32125">
    <property type="entry name" value="2-C-METHYL-D-ERYTHRITOL 4-PHOSPHATE CYTIDYLYLTRANSFERASE, CHLOROPLASTIC"/>
    <property type="match status" value="1"/>
</dbReference>
<evidence type="ECO:0000256" key="7">
    <source>
        <dbReference type="HAMAP-Rule" id="MF_00108"/>
    </source>
</evidence>
<dbReference type="AlphaFoldDB" id="A0A2S0PAP8"/>
<evidence type="ECO:0000256" key="2">
    <source>
        <dbReference type="ARBA" id="ARBA00004787"/>
    </source>
</evidence>
<feature type="site" description="Transition state stabilizer" evidence="7">
    <location>
        <position position="15"/>
    </location>
</feature>
<dbReference type="NCBIfam" id="TIGR00453">
    <property type="entry name" value="ispD"/>
    <property type="match status" value="1"/>
</dbReference>
<protein>
    <recommendedName>
        <fullName evidence="7">2-C-methyl-D-erythritol 4-phosphate cytidylyltransferase</fullName>
        <ecNumber evidence="7">2.7.7.60</ecNumber>
    </recommendedName>
    <alternativeName>
        <fullName evidence="7">4-diphosphocytidyl-2C-methyl-D-erythritol synthase</fullName>
    </alternativeName>
    <alternativeName>
        <fullName evidence="7">MEP cytidylyltransferase</fullName>
        <shortName evidence="7">MCT</shortName>
    </alternativeName>
</protein>
<comment type="function">
    <text evidence="7">Catalyzes the formation of 4-diphosphocytidyl-2-C-methyl-D-erythritol from CTP and 2-C-methyl-D-erythritol 4-phosphate (MEP).</text>
</comment>
<dbReference type="GO" id="GO:0050518">
    <property type="term" value="F:2-C-methyl-D-erythritol 4-phosphate cytidylyltransferase activity"/>
    <property type="evidence" value="ECO:0007669"/>
    <property type="project" value="UniProtKB-UniRule"/>
</dbReference>
<dbReference type="EMBL" id="CP028519">
    <property type="protein sequence ID" value="AVY94460.1"/>
    <property type="molecule type" value="Genomic_DNA"/>
</dbReference>
<sequence>MSRIALVPAAGGGSRMGAGRPKQYLELAGRPLLAHTLARLLAEPRLDRIVLVLAADDGWFDTFAWPEDRRLAVLRVGGPSRAESVRNGLAVLAADAGDWVLVHDAARCCLPAAALARLIDTLDDDEVGGLLAVPVADTLKRADGGLRVAATVARDGLWQAQTPQMFRAGLLARALGGELDAGVTDEASAVERLGLSPRLVEGDTMNLKVTWPHDLPLARAILAAERGGRVE</sequence>
<dbReference type="PANTHER" id="PTHR32125:SF4">
    <property type="entry name" value="2-C-METHYL-D-ERYTHRITOL 4-PHOSPHATE CYTIDYLYLTRANSFERASE, CHLOROPLASTIC"/>
    <property type="match status" value="1"/>
</dbReference>
<feature type="site" description="Transition state stabilizer" evidence="7">
    <location>
        <position position="22"/>
    </location>
</feature>
<dbReference type="KEGG" id="maer:DAI18_10670"/>
<dbReference type="Proteomes" id="UP000244173">
    <property type="component" value="Chromosome"/>
</dbReference>
<dbReference type="PROSITE" id="PS01295">
    <property type="entry name" value="ISPD"/>
    <property type="match status" value="1"/>
</dbReference>
<comment type="similarity">
    <text evidence="3 7">Belongs to the IspD/TarI cytidylyltransferase family. IspD subfamily.</text>
</comment>
<name>A0A2S0PAP8_9NEIS</name>
<evidence type="ECO:0000256" key="3">
    <source>
        <dbReference type="ARBA" id="ARBA00009789"/>
    </source>
</evidence>
<dbReference type="HAMAP" id="MF_00108">
    <property type="entry name" value="IspD"/>
    <property type="match status" value="1"/>
</dbReference>
<evidence type="ECO:0000256" key="5">
    <source>
        <dbReference type="ARBA" id="ARBA00022695"/>
    </source>
</evidence>